<organism evidence="1 2">
    <name type="scientific">Glomus cerebriforme</name>
    <dbReference type="NCBI Taxonomy" id="658196"/>
    <lineage>
        <taxon>Eukaryota</taxon>
        <taxon>Fungi</taxon>
        <taxon>Fungi incertae sedis</taxon>
        <taxon>Mucoromycota</taxon>
        <taxon>Glomeromycotina</taxon>
        <taxon>Glomeromycetes</taxon>
        <taxon>Glomerales</taxon>
        <taxon>Glomeraceae</taxon>
        <taxon>Glomus</taxon>
    </lineage>
</organism>
<name>A0A397TCP8_9GLOM</name>
<comment type="caution">
    <text evidence="1">The sequence shown here is derived from an EMBL/GenBank/DDBJ whole genome shotgun (WGS) entry which is preliminary data.</text>
</comment>
<evidence type="ECO:0000313" key="2">
    <source>
        <dbReference type="Proteomes" id="UP000265703"/>
    </source>
</evidence>
<dbReference type="Proteomes" id="UP000265703">
    <property type="component" value="Unassembled WGS sequence"/>
</dbReference>
<reference evidence="1 2" key="1">
    <citation type="submission" date="2018-06" db="EMBL/GenBank/DDBJ databases">
        <title>Comparative genomics reveals the genomic features of Rhizophagus irregularis, R. cerebriforme, R. diaphanum and Gigaspora rosea, and their symbiotic lifestyle signature.</title>
        <authorList>
            <person name="Morin E."/>
            <person name="San Clemente H."/>
            <person name="Chen E.C.H."/>
            <person name="De La Providencia I."/>
            <person name="Hainaut M."/>
            <person name="Kuo A."/>
            <person name="Kohler A."/>
            <person name="Murat C."/>
            <person name="Tang N."/>
            <person name="Roy S."/>
            <person name="Loubradou J."/>
            <person name="Henrissat B."/>
            <person name="Grigoriev I.V."/>
            <person name="Corradi N."/>
            <person name="Roux C."/>
            <person name="Martin F.M."/>
        </authorList>
    </citation>
    <scope>NUCLEOTIDE SEQUENCE [LARGE SCALE GENOMIC DNA]</scope>
    <source>
        <strain evidence="1 2">DAOM 227022</strain>
    </source>
</reference>
<proteinExistence type="predicted"/>
<evidence type="ECO:0000313" key="1">
    <source>
        <dbReference type="EMBL" id="RIA95672.1"/>
    </source>
</evidence>
<keyword evidence="2" id="KW-1185">Reference proteome</keyword>
<accession>A0A397TCP8</accession>
<gene>
    <name evidence="1" type="ORF">C1645_816373</name>
</gene>
<protein>
    <submittedName>
        <fullName evidence="1">Uncharacterized protein</fullName>
    </submittedName>
</protein>
<dbReference type="AlphaFoldDB" id="A0A397TCP8"/>
<dbReference type="OrthoDB" id="2440502at2759"/>
<dbReference type="STRING" id="658196.A0A397TCP8"/>
<dbReference type="EMBL" id="QKYT01000057">
    <property type="protein sequence ID" value="RIA95672.1"/>
    <property type="molecule type" value="Genomic_DNA"/>
</dbReference>
<sequence length="227" mass="26631">MNKNNFKISSVFVNEVIQQQVIPVLYKSGPTCAVPKKLDNSLDIINILKIAIQFFDKETIYKAFDRSFKIASNIYVKGQKNMLVPRESVYNIELNRILVNWIIKQVGSEVTGQWHFKDNEHTYSDIIIKNKKQIIVLELLATATKKELDKHFIKVLDYAEKLFANEIWIVHFTCEDYITPYWPSDKKFEKINIIHFFHDQMFKNIQICVRSISTSGTFNYINDIISL</sequence>